<dbReference type="Pfam" id="PF13411">
    <property type="entry name" value="MerR_1"/>
    <property type="match status" value="1"/>
</dbReference>
<dbReference type="InterPro" id="IPR000551">
    <property type="entry name" value="MerR-type_HTH_dom"/>
</dbReference>
<dbReference type="Proteomes" id="UP001206128">
    <property type="component" value="Unassembled WGS sequence"/>
</dbReference>
<dbReference type="GO" id="GO:0003700">
    <property type="term" value="F:DNA-binding transcription factor activity"/>
    <property type="evidence" value="ECO:0007669"/>
    <property type="project" value="InterPro"/>
</dbReference>
<dbReference type="InterPro" id="IPR047057">
    <property type="entry name" value="MerR_fam"/>
</dbReference>
<feature type="domain" description="HTH merR-type" evidence="3">
    <location>
        <begin position="1"/>
        <end position="70"/>
    </location>
</feature>
<keyword evidence="2" id="KW-0175">Coiled coil</keyword>
<evidence type="ECO:0000259" key="3">
    <source>
        <dbReference type="PROSITE" id="PS50937"/>
    </source>
</evidence>
<gene>
    <name evidence="4" type="ORF">LX83_001231</name>
</gene>
<sequence>MLTIGQLASLAGTTVRAVRHYHAEGVLAEPERDHSGYRRYGASALVRLMRVRRLRELGIPLARVRELLDDGAPLAVTLDELDAELAAKQDAIAAQRRRLAELRQGRLDPELPAAFAEMFSELAAHGVPAEVLASEKEAVLITLAIDPDQWERLAVEYRRMLSGPTVAVGAGLMVRIAALATADPADPAVDELAVDVAEFLREHSLDLIRATQGSVGAGRAGELLFAEWNEGTAPAQRRMFSLAAARVAAMLEEQAESVDGATGGVGSAG</sequence>
<evidence type="ECO:0000313" key="5">
    <source>
        <dbReference type="Proteomes" id="UP001206128"/>
    </source>
</evidence>
<dbReference type="EMBL" id="JAMTCK010000003">
    <property type="protein sequence ID" value="MCP2164391.1"/>
    <property type="molecule type" value="Genomic_DNA"/>
</dbReference>
<dbReference type="CDD" id="cd00592">
    <property type="entry name" value="HTH_MerR-like"/>
    <property type="match status" value="1"/>
</dbReference>
<dbReference type="SMART" id="SM00422">
    <property type="entry name" value="HTH_MERR"/>
    <property type="match status" value="1"/>
</dbReference>
<dbReference type="GO" id="GO:0003677">
    <property type="term" value="F:DNA binding"/>
    <property type="evidence" value="ECO:0007669"/>
    <property type="project" value="UniProtKB-KW"/>
</dbReference>
<name>A0AAE3KDR7_9PSEU</name>
<dbReference type="InterPro" id="IPR009061">
    <property type="entry name" value="DNA-bd_dom_put_sf"/>
</dbReference>
<comment type="caution">
    <text evidence="4">The sequence shown here is derived from an EMBL/GenBank/DDBJ whole genome shotgun (WGS) entry which is preliminary data.</text>
</comment>
<dbReference type="PRINTS" id="PR00040">
    <property type="entry name" value="HTHMERR"/>
</dbReference>
<keyword evidence="5" id="KW-1185">Reference proteome</keyword>
<accession>A0AAE3KDR7</accession>
<evidence type="ECO:0000313" key="4">
    <source>
        <dbReference type="EMBL" id="MCP2164391.1"/>
    </source>
</evidence>
<dbReference type="PANTHER" id="PTHR30204">
    <property type="entry name" value="REDOX-CYCLING DRUG-SENSING TRANSCRIPTIONAL ACTIVATOR SOXR"/>
    <property type="match status" value="1"/>
</dbReference>
<reference evidence="4" key="1">
    <citation type="submission" date="2022-06" db="EMBL/GenBank/DDBJ databases">
        <title>Genomic Encyclopedia of Archaeal and Bacterial Type Strains, Phase II (KMG-II): from individual species to whole genera.</title>
        <authorList>
            <person name="Goeker M."/>
        </authorList>
    </citation>
    <scope>NUCLEOTIDE SEQUENCE</scope>
    <source>
        <strain evidence="4">DSM 43935</strain>
    </source>
</reference>
<protein>
    <submittedName>
        <fullName evidence="4">DNA-binding transcriptional regulator, MerR family</fullName>
    </submittedName>
</protein>
<feature type="coiled-coil region" evidence="2">
    <location>
        <begin position="78"/>
        <end position="105"/>
    </location>
</feature>
<evidence type="ECO:0000256" key="1">
    <source>
        <dbReference type="ARBA" id="ARBA00023125"/>
    </source>
</evidence>
<keyword evidence="1 4" id="KW-0238">DNA-binding</keyword>
<dbReference type="AlphaFoldDB" id="A0AAE3KDR7"/>
<organism evidence="4 5">
    <name type="scientific">Goodfellowiella coeruleoviolacea</name>
    <dbReference type="NCBI Taxonomy" id="334858"/>
    <lineage>
        <taxon>Bacteria</taxon>
        <taxon>Bacillati</taxon>
        <taxon>Actinomycetota</taxon>
        <taxon>Actinomycetes</taxon>
        <taxon>Pseudonocardiales</taxon>
        <taxon>Pseudonocardiaceae</taxon>
        <taxon>Goodfellowiella</taxon>
    </lineage>
</organism>
<proteinExistence type="predicted"/>
<dbReference type="PROSITE" id="PS50937">
    <property type="entry name" value="HTH_MERR_2"/>
    <property type="match status" value="1"/>
</dbReference>
<dbReference type="Gene3D" id="1.10.1660.10">
    <property type="match status" value="1"/>
</dbReference>
<evidence type="ECO:0000256" key="2">
    <source>
        <dbReference type="SAM" id="Coils"/>
    </source>
</evidence>
<dbReference type="SUPFAM" id="SSF46955">
    <property type="entry name" value="Putative DNA-binding domain"/>
    <property type="match status" value="1"/>
</dbReference>
<dbReference type="PANTHER" id="PTHR30204:SF93">
    <property type="entry name" value="HTH MERR-TYPE DOMAIN-CONTAINING PROTEIN"/>
    <property type="match status" value="1"/>
</dbReference>